<name>A0ACB6ZL08_THEGA</name>
<evidence type="ECO:0000313" key="2">
    <source>
        <dbReference type="Proteomes" id="UP000886501"/>
    </source>
</evidence>
<reference evidence="1" key="2">
    <citation type="journal article" date="2020" name="Nat. Commun.">
        <title>Large-scale genome sequencing of mycorrhizal fungi provides insights into the early evolution of symbiotic traits.</title>
        <authorList>
            <person name="Miyauchi S."/>
            <person name="Kiss E."/>
            <person name="Kuo A."/>
            <person name="Drula E."/>
            <person name="Kohler A."/>
            <person name="Sanchez-Garcia M."/>
            <person name="Morin E."/>
            <person name="Andreopoulos B."/>
            <person name="Barry K.W."/>
            <person name="Bonito G."/>
            <person name="Buee M."/>
            <person name="Carver A."/>
            <person name="Chen C."/>
            <person name="Cichocki N."/>
            <person name="Clum A."/>
            <person name="Culley D."/>
            <person name="Crous P.W."/>
            <person name="Fauchery L."/>
            <person name="Girlanda M."/>
            <person name="Hayes R.D."/>
            <person name="Keri Z."/>
            <person name="LaButti K."/>
            <person name="Lipzen A."/>
            <person name="Lombard V."/>
            <person name="Magnuson J."/>
            <person name="Maillard F."/>
            <person name="Murat C."/>
            <person name="Nolan M."/>
            <person name="Ohm R.A."/>
            <person name="Pangilinan J."/>
            <person name="Pereira M.F."/>
            <person name="Perotto S."/>
            <person name="Peter M."/>
            <person name="Pfister S."/>
            <person name="Riley R."/>
            <person name="Sitrit Y."/>
            <person name="Stielow J.B."/>
            <person name="Szollosi G."/>
            <person name="Zifcakova L."/>
            <person name="Stursova M."/>
            <person name="Spatafora J.W."/>
            <person name="Tedersoo L."/>
            <person name="Vaario L.M."/>
            <person name="Yamada A."/>
            <person name="Yan M."/>
            <person name="Wang P."/>
            <person name="Xu J."/>
            <person name="Bruns T."/>
            <person name="Baldrian P."/>
            <person name="Vilgalys R."/>
            <person name="Dunand C."/>
            <person name="Henrissat B."/>
            <person name="Grigoriev I.V."/>
            <person name="Hibbett D."/>
            <person name="Nagy L.G."/>
            <person name="Martin F.M."/>
        </authorList>
    </citation>
    <scope>NUCLEOTIDE SEQUENCE</scope>
    <source>
        <strain evidence="1">P2</strain>
    </source>
</reference>
<reference evidence="1" key="1">
    <citation type="submission" date="2019-10" db="EMBL/GenBank/DDBJ databases">
        <authorList>
            <consortium name="DOE Joint Genome Institute"/>
            <person name="Kuo A."/>
            <person name="Miyauchi S."/>
            <person name="Kiss E."/>
            <person name="Drula E."/>
            <person name="Kohler A."/>
            <person name="Sanchez-Garcia M."/>
            <person name="Andreopoulos B."/>
            <person name="Barry K.W."/>
            <person name="Bonito G."/>
            <person name="Buee M."/>
            <person name="Carver A."/>
            <person name="Chen C."/>
            <person name="Cichocki N."/>
            <person name="Clum A."/>
            <person name="Culley D."/>
            <person name="Crous P.W."/>
            <person name="Fauchery L."/>
            <person name="Girlanda M."/>
            <person name="Hayes R."/>
            <person name="Keri Z."/>
            <person name="Labutti K."/>
            <person name="Lipzen A."/>
            <person name="Lombard V."/>
            <person name="Magnuson J."/>
            <person name="Maillard F."/>
            <person name="Morin E."/>
            <person name="Murat C."/>
            <person name="Nolan M."/>
            <person name="Ohm R."/>
            <person name="Pangilinan J."/>
            <person name="Pereira M."/>
            <person name="Perotto S."/>
            <person name="Peter M."/>
            <person name="Riley R."/>
            <person name="Sitrit Y."/>
            <person name="Stielow B."/>
            <person name="Szollosi G."/>
            <person name="Zifcakova L."/>
            <person name="Stursova M."/>
            <person name="Spatafora J.W."/>
            <person name="Tedersoo L."/>
            <person name="Vaario L.-M."/>
            <person name="Yamada A."/>
            <person name="Yan M."/>
            <person name="Wang P."/>
            <person name="Xu J."/>
            <person name="Bruns T."/>
            <person name="Baldrian P."/>
            <person name="Vilgalys R."/>
            <person name="Henrissat B."/>
            <person name="Grigoriev I.V."/>
            <person name="Hibbett D."/>
            <person name="Nagy L.G."/>
            <person name="Martin F.M."/>
        </authorList>
    </citation>
    <scope>NUCLEOTIDE SEQUENCE</scope>
    <source>
        <strain evidence="1">P2</strain>
    </source>
</reference>
<accession>A0ACB6ZL08</accession>
<organism evidence="1 2">
    <name type="scientific">Thelephora ganbajun</name>
    <name type="common">Ganba fungus</name>
    <dbReference type="NCBI Taxonomy" id="370292"/>
    <lineage>
        <taxon>Eukaryota</taxon>
        <taxon>Fungi</taxon>
        <taxon>Dikarya</taxon>
        <taxon>Basidiomycota</taxon>
        <taxon>Agaricomycotina</taxon>
        <taxon>Agaricomycetes</taxon>
        <taxon>Thelephorales</taxon>
        <taxon>Thelephoraceae</taxon>
        <taxon>Thelephora</taxon>
    </lineage>
</organism>
<comment type="caution">
    <text evidence="1">The sequence shown here is derived from an EMBL/GenBank/DDBJ whole genome shotgun (WGS) entry which is preliminary data.</text>
</comment>
<protein>
    <submittedName>
        <fullName evidence="1">Uncharacterized protein</fullName>
    </submittedName>
</protein>
<gene>
    <name evidence="1" type="ORF">BDM02DRAFT_3112554</name>
</gene>
<evidence type="ECO:0000313" key="1">
    <source>
        <dbReference type="EMBL" id="KAF9650133.1"/>
    </source>
</evidence>
<dbReference type="EMBL" id="MU117988">
    <property type="protein sequence ID" value="KAF9650133.1"/>
    <property type="molecule type" value="Genomic_DNA"/>
</dbReference>
<keyword evidence="2" id="KW-1185">Reference proteome</keyword>
<sequence>MSRTAKATLTAAVAFCSVTIFTVHYMQHQERETMYQGVLRDDARRLEKHRQREEALQESLRKQELYERVQTVSNPAPLPSSSSSTGDRER</sequence>
<dbReference type="Proteomes" id="UP000886501">
    <property type="component" value="Unassembled WGS sequence"/>
</dbReference>
<proteinExistence type="predicted"/>